<keyword evidence="3 4" id="KW-0862">Zinc</keyword>
<evidence type="ECO:0000256" key="3">
    <source>
        <dbReference type="ARBA" id="ARBA00022833"/>
    </source>
</evidence>
<feature type="domain" description="C3H1-type" evidence="5">
    <location>
        <begin position="26"/>
        <end position="53"/>
    </location>
</feature>
<comment type="caution">
    <text evidence="6">The sequence shown here is derived from an EMBL/GenBank/DDBJ whole genome shotgun (WGS) entry which is preliminary data.</text>
</comment>
<proteinExistence type="predicted"/>
<dbReference type="AlphaFoldDB" id="A0A9P0NYY6"/>
<feature type="non-terminal residue" evidence="6">
    <location>
        <position position="89"/>
    </location>
</feature>
<reference evidence="6" key="1">
    <citation type="submission" date="2022-03" db="EMBL/GenBank/DDBJ databases">
        <authorList>
            <person name="Sayadi A."/>
        </authorList>
    </citation>
    <scope>NUCLEOTIDE SEQUENCE</scope>
</reference>
<keyword evidence="7" id="KW-1185">Reference proteome</keyword>
<dbReference type="OrthoDB" id="6769517at2759"/>
<gene>
    <name evidence="6" type="ORF">ACAOBT_LOCUS4834</name>
</gene>
<dbReference type="Gene3D" id="4.10.1000.10">
    <property type="entry name" value="Zinc finger, CCCH-type"/>
    <property type="match status" value="1"/>
</dbReference>
<dbReference type="EMBL" id="CAKOFQ010006703">
    <property type="protein sequence ID" value="CAH1962736.1"/>
    <property type="molecule type" value="Genomic_DNA"/>
</dbReference>
<evidence type="ECO:0000256" key="1">
    <source>
        <dbReference type="ARBA" id="ARBA00022723"/>
    </source>
</evidence>
<protein>
    <recommendedName>
        <fullName evidence="5">C3H1-type domain-containing protein</fullName>
    </recommendedName>
</protein>
<evidence type="ECO:0000256" key="2">
    <source>
        <dbReference type="ARBA" id="ARBA00022771"/>
    </source>
</evidence>
<dbReference type="InterPro" id="IPR036855">
    <property type="entry name" value="Znf_CCCH_sf"/>
</dbReference>
<sequence length="89" mass="9776">RGPEKTGNTKLAGGLVCYHSPRRLPPGKSVDCYFFKNSYCKKGQSCRYRHPPPVRSCRDGMTLGRGSVTRMLAPSVGDRAGLSFEIDAK</sequence>
<evidence type="ECO:0000259" key="5">
    <source>
        <dbReference type="PROSITE" id="PS50103"/>
    </source>
</evidence>
<dbReference type="SUPFAM" id="SSF90229">
    <property type="entry name" value="CCCH zinc finger"/>
    <property type="match status" value="1"/>
</dbReference>
<dbReference type="SMART" id="SM00356">
    <property type="entry name" value="ZnF_C3H1"/>
    <property type="match status" value="1"/>
</dbReference>
<evidence type="ECO:0000313" key="7">
    <source>
        <dbReference type="Proteomes" id="UP001152888"/>
    </source>
</evidence>
<name>A0A9P0NYY6_ACAOB</name>
<feature type="zinc finger region" description="C3H1-type" evidence="4">
    <location>
        <begin position="26"/>
        <end position="53"/>
    </location>
</feature>
<evidence type="ECO:0000313" key="6">
    <source>
        <dbReference type="EMBL" id="CAH1962736.1"/>
    </source>
</evidence>
<accession>A0A9P0NYY6</accession>
<keyword evidence="1 4" id="KW-0479">Metal-binding</keyword>
<dbReference type="Proteomes" id="UP001152888">
    <property type="component" value="Unassembled WGS sequence"/>
</dbReference>
<dbReference type="PROSITE" id="PS50103">
    <property type="entry name" value="ZF_C3H1"/>
    <property type="match status" value="1"/>
</dbReference>
<dbReference type="GO" id="GO:0008270">
    <property type="term" value="F:zinc ion binding"/>
    <property type="evidence" value="ECO:0007669"/>
    <property type="project" value="UniProtKB-KW"/>
</dbReference>
<organism evidence="6 7">
    <name type="scientific">Acanthoscelides obtectus</name>
    <name type="common">Bean weevil</name>
    <name type="synonym">Bruchus obtectus</name>
    <dbReference type="NCBI Taxonomy" id="200917"/>
    <lineage>
        <taxon>Eukaryota</taxon>
        <taxon>Metazoa</taxon>
        <taxon>Ecdysozoa</taxon>
        <taxon>Arthropoda</taxon>
        <taxon>Hexapoda</taxon>
        <taxon>Insecta</taxon>
        <taxon>Pterygota</taxon>
        <taxon>Neoptera</taxon>
        <taxon>Endopterygota</taxon>
        <taxon>Coleoptera</taxon>
        <taxon>Polyphaga</taxon>
        <taxon>Cucujiformia</taxon>
        <taxon>Chrysomeloidea</taxon>
        <taxon>Chrysomelidae</taxon>
        <taxon>Bruchinae</taxon>
        <taxon>Bruchini</taxon>
        <taxon>Acanthoscelides</taxon>
    </lineage>
</organism>
<dbReference type="InterPro" id="IPR000571">
    <property type="entry name" value="Znf_CCCH"/>
</dbReference>
<evidence type="ECO:0000256" key="4">
    <source>
        <dbReference type="PROSITE-ProRule" id="PRU00723"/>
    </source>
</evidence>
<keyword evidence="2 4" id="KW-0863">Zinc-finger</keyword>